<dbReference type="RefSeq" id="WP_087111456.1">
    <property type="nucleotide sequence ID" value="NZ_CBCSCN010000007.1"/>
</dbReference>
<keyword evidence="6" id="KW-1185">Reference proteome</keyword>
<reference evidence="5 6" key="1">
    <citation type="submission" date="2017-03" db="EMBL/GenBank/DDBJ databases">
        <authorList>
            <person name="Afonso C.L."/>
            <person name="Miller P.J."/>
            <person name="Scott M.A."/>
            <person name="Spackman E."/>
            <person name="Goraichik I."/>
            <person name="Dimitrov K.M."/>
            <person name="Suarez D.L."/>
            <person name="Swayne D.E."/>
        </authorList>
    </citation>
    <scope>NUCLEOTIDE SEQUENCE [LARGE SCALE GENOMIC DNA]</scope>
    <source>
        <strain evidence="5">SB41UT1</strain>
    </source>
</reference>
<dbReference type="PANTHER" id="PTHR46124:SF2">
    <property type="entry name" value="D-AMINOACYL-TRNA DEACYLASE"/>
    <property type="match status" value="1"/>
</dbReference>
<dbReference type="OrthoDB" id="9810005at2"/>
<evidence type="ECO:0000256" key="1">
    <source>
        <dbReference type="ARBA" id="ARBA00009275"/>
    </source>
</evidence>
<dbReference type="InterPro" id="IPR001130">
    <property type="entry name" value="TatD-like"/>
</dbReference>
<gene>
    <name evidence="5" type="primary">ycfH</name>
    <name evidence="5" type="ORF">EHSB41UT_03085</name>
</gene>
<dbReference type="PROSITE" id="PS01137">
    <property type="entry name" value="TATD_1"/>
    <property type="match status" value="1"/>
</dbReference>
<accession>A0A1X7AMJ9</accession>
<dbReference type="EC" id="3.1.21.-" evidence="5"/>
<dbReference type="InterPro" id="IPR015991">
    <property type="entry name" value="TatD/YcfH-like"/>
</dbReference>
<name>A0A1X7AMJ9_9GAMM</name>
<protein>
    <submittedName>
        <fullName evidence="5">Putative deoxyribonuclease YcfH</fullName>
        <ecNumber evidence="5">3.1.21.-</ecNumber>
    </submittedName>
</protein>
<keyword evidence="3 5" id="KW-0378">Hydrolase</keyword>
<sequence>MFIDSHCHLDRLDLTPYDGDVQAAIRAARQAGVDGILCVCIDMENFPAVLKLAEQDNIWASVGVHPLENKAREATADELLAMARHDKVVAIGEAGLDYFYAKERKDVMLSRFVTQLEVSKASGLPVIVHTRDARQDTLDLLKAHASPEAAGVLHCFTESWDMAKAAMDLGFYISFSGIVTFRNAEALREVAKKMPLDRMLIETDSPYLAPVPHRGKSNEPQFVADVARFLAELKGVSVEELAQTTTDNFFRLFPKAQLVK</sequence>
<dbReference type="EMBL" id="FWPT01000007">
    <property type="protein sequence ID" value="SMA49149.1"/>
    <property type="molecule type" value="Genomic_DNA"/>
</dbReference>
<evidence type="ECO:0000256" key="3">
    <source>
        <dbReference type="ARBA" id="ARBA00022801"/>
    </source>
</evidence>
<dbReference type="PIRSF" id="PIRSF005902">
    <property type="entry name" value="DNase_TatD"/>
    <property type="match status" value="1"/>
</dbReference>
<dbReference type="AlphaFoldDB" id="A0A1X7AMJ9"/>
<feature type="binding site" evidence="4">
    <location>
        <position position="93"/>
    </location>
    <ligand>
        <name>a divalent metal cation</name>
        <dbReference type="ChEBI" id="CHEBI:60240"/>
        <label>1</label>
    </ligand>
</feature>
<comment type="similarity">
    <text evidence="1">Belongs to the metallo-dependent hydrolases superfamily. TatD-type hydrolase family.</text>
</comment>
<dbReference type="NCBIfam" id="TIGR00010">
    <property type="entry name" value="YchF/TatD family DNA exonuclease"/>
    <property type="match status" value="1"/>
</dbReference>
<evidence type="ECO:0000256" key="4">
    <source>
        <dbReference type="PIRSR" id="PIRSR005902-1"/>
    </source>
</evidence>
<evidence type="ECO:0000313" key="5">
    <source>
        <dbReference type="EMBL" id="SMA49149.1"/>
    </source>
</evidence>
<dbReference type="Proteomes" id="UP000196573">
    <property type="component" value="Unassembled WGS sequence"/>
</dbReference>
<dbReference type="PANTHER" id="PTHR46124">
    <property type="entry name" value="D-AMINOACYL-TRNA DEACYLASE"/>
    <property type="match status" value="1"/>
</dbReference>
<dbReference type="FunFam" id="3.20.20.140:FF:000005">
    <property type="entry name" value="TatD family hydrolase"/>
    <property type="match status" value="1"/>
</dbReference>
<feature type="binding site" evidence="4">
    <location>
        <position position="129"/>
    </location>
    <ligand>
        <name>a divalent metal cation</name>
        <dbReference type="ChEBI" id="CHEBI:60240"/>
        <label>2</label>
    </ligand>
</feature>
<feature type="binding site" evidence="4">
    <location>
        <position position="204"/>
    </location>
    <ligand>
        <name>a divalent metal cation</name>
        <dbReference type="ChEBI" id="CHEBI:60240"/>
        <label>1</label>
    </ligand>
</feature>
<dbReference type="GO" id="GO:0046872">
    <property type="term" value="F:metal ion binding"/>
    <property type="evidence" value="ECO:0007669"/>
    <property type="project" value="UniProtKB-KW"/>
</dbReference>
<dbReference type="InterPro" id="IPR018228">
    <property type="entry name" value="DNase_TatD-rel_CS"/>
</dbReference>
<keyword evidence="2 4" id="KW-0479">Metal-binding</keyword>
<proteinExistence type="inferred from homology"/>
<dbReference type="InterPro" id="IPR032466">
    <property type="entry name" value="Metal_Hydrolase"/>
</dbReference>
<organism evidence="5 6">
    <name type="scientific">Parendozoicomonas haliclonae</name>
    <dbReference type="NCBI Taxonomy" id="1960125"/>
    <lineage>
        <taxon>Bacteria</taxon>
        <taxon>Pseudomonadati</taxon>
        <taxon>Pseudomonadota</taxon>
        <taxon>Gammaproteobacteria</taxon>
        <taxon>Oceanospirillales</taxon>
        <taxon>Endozoicomonadaceae</taxon>
        <taxon>Parendozoicomonas</taxon>
    </lineage>
</organism>
<dbReference type="GO" id="GO:0016788">
    <property type="term" value="F:hydrolase activity, acting on ester bonds"/>
    <property type="evidence" value="ECO:0007669"/>
    <property type="project" value="InterPro"/>
</dbReference>
<feature type="binding site" evidence="4">
    <location>
        <position position="154"/>
    </location>
    <ligand>
        <name>a divalent metal cation</name>
        <dbReference type="ChEBI" id="CHEBI:60240"/>
        <label>2</label>
    </ligand>
</feature>
<dbReference type="SUPFAM" id="SSF51556">
    <property type="entry name" value="Metallo-dependent hydrolases"/>
    <property type="match status" value="1"/>
</dbReference>
<feature type="binding site" evidence="4">
    <location>
        <position position="6"/>
    </location>
    <ligand>
        <name>a divalent metal cation</name>
        <dbReference type="ChEBI" id="CHEBI:60240"/>
        <label>1</label>
    </ligand>
</feature>
<evidence type="ECO:0000313" key="6">
    <source>
        <dbReference type="Proteomes" id="UP000196573"/>
    </source>
</evidence>
<dbReference type="Gene3D" id="3.20.20.140">
    <property type="entry name" value="Metal-dependent hydrolases"/>
    <property type="match status" value="1"/>
</dbReference>
<dbReference type="Pfam" id="PF01026">
    <property type="entry name" value="TatD_DNase"/>
    <property type="match status" value="1"/>
</dbReference>
<feature type="binding site" evidence="4">
    <location>
        <position position="8"/>
    </location>
    <ligand>
        <name>a divalent metal cation</name>
        <dbReference type="ChEBI" id="CHEBI:60240"/>
        <label>1</label>
    </ligand>
</feature>
<dbReference type="GO" id="GO:0004536">
    <property type="term" value="F:DNA nuclease activity"/>
    <property type="evidence" value="ECO:0007669"/>
    <property type="project" value="InterPro"/>
</dbReference>
<dbReference type="GO" id="GO:0005829">
    <property type="term" value="C:cytosol"/>
    <property type="evidence" value="ECO:0007669"/>
    <property type="project" value="TreeGrafter"/>
</dbReference>
<evidence type="ECO:0000256" key="2">
    <source>
        <dbReference type="ARBA" id="ARBA00022723"/>
    </source>
</evidence>
<dbReference type="CDD" id="cd01310">
    <property type="entry name" value="TatD_DNAse"/>
    <property type="match status" value="1"/>
</dbReference>